<keyword evidence="2" id="KW-1185">Reference proteome</keyword>
<accession>A0ACA9RY88</accession>
<gene>
    <name evidence="1" type="ORF">RPERSI_LOCUS24657</name>
</gene>
<dbReference type="EMBL" id="CAJVQC010079703">
    <property type="protein sequence ID" value="CAG8817336.1"/>
    <property type="molecule type" value="Genomic_DNA"/>
</dbReference>
<evidence type="ECO:0000313" key="2">
    <source>
        <dbReference type="Proteomes" id="UP000789920"/>
    </source>
</evidence>
<name>A0ACA9RY88_9GLOM</name>
<protein>
    <submittedName>
        <fullName evidence="1">22265_t:CDS:1</fullName>
    </submittedName>
</protein>
<evidence type="ECO:0000313" key="1">
    <source>
        <dbReference type="EMBL" id="CAG8817336.1"/>
    </source>
</evidence>
<reference evidence="1" key="1">
    <citation type="submission" date="2021-06" db="EMBL/GenBank/DDBJ databases">
        <authorList>
            <person name="Kallberg Y."/>
            <person name="Tangrot J."/>
            <person name="Rosling A."/>
        </authorList>
    </citation>
    <scope>NUCLEOTIDE SEQUENCE</scope>
    <source>
        <strain evidence="1">MA461A</strain>
    </source>
</reference>
<feature type="non-terminal residue" evidence="1">
    <location>
        <position position="1"/>
    </location>
</feature>
<proteinExistence type="predicted"/>
<dbReference type="Proteomes" id="UP000789920">
    <property type="component" value="Unassembled WGS sequence"/>
</dbReference>
<comment type="caution">
    <text evidence="1">The sequence shown here is derived from an EMBL/GenBank/DDBJ whole genome shotgun (WGS) entry which is preliminary data.</text>
</comment>
<sequence length="45" mass="5083">FTPEIQKIVEVKDSIDTPTVEDTPYNLIAKELSKPKTIPKTQPKT</sequence>
<organism evidence="1 2">
    <name type="scientific">Racocetra persica</name>
    <dbReference type="NCBI Taxonomy" id="160502"/>
    <lineage>
        <taxon>Eukaryota</taxon>
        <taxon>Fungi</taxon>
        <taxon>Fungi incertae sedis</taxon>
        <taxon>Mucoromycota</taxon>
        <taxon>Glomeromycotina</taxon>
        <taxon>Glomeromycetes</taxon>
        <taxon>Diversisporales</taxon>
        <taxon>Gigasporaceae</taxon>
        <taxon>Racocetra</taxon>
    </lineage>
</organism>